<dbReference type="InterPro" id="IPR016187">
    <property type="entry name" value="CTDL_fold"/>
</dbReference>
<organism evidence="1 2">
    <name type="scientific">Meganyctiphanes norvegica</name>
    <name type="common">Northern krill</name>
    <name type="synonym">Thysanopoda norvegica</name>
    <dbReference type="NCBI Taxonomy" id="48144"/>
    <lineage>
        <taxon>Eukaryota</taxon>
        <taxon>Metazoa</taxon>
        <taxon>Ecdysozoa</taxon>
        <taxon>Arthropoda</taxon>
        <taxon>Crustacea</taxon>
        <taxon>Multicrustacea</taxon>
        <taxon>Malacostraca</taxon>
        <taxon>Eumalacostraca</taxon>
        <taxon>Eucarida</taxon>
        <taxon>Euphausiacea</taxon>
        <taxon>Euphausiidae</taxon>
        <taxon>Meganyctiphanes</taxon>
    </lineage>
</organism>
<reference evidence="1 2" key="1">
    <citation type="submission" date="2024-05" db="EMBL/GenBank/DDBJ databases">
        <authorList>
            <person name="Wallberg A."/>
        </authorList>
    </citation>
    <scope>NUCLEOTIDE SEQUENCE [LARGE SCALE GENOMIC DNA]</scope>
</reference>
<dbReference type="InterPro" id="IPR016186">
    <property type="entry name" value="C-type_lectin-like/link_sf"/>
</dbReference>
<dbReference type="Gene3D" id="3.10.100.10">
    <property type="entry name" value="Mannose-Binding Protein A, subunit A"/>
    <property type="match status" value="1"/>
</dbReference>
<keyword evidence="2" id="KW-1185">Reference proteome</keyword>
<dbReference type="SUPFAM" id="SSF56436">
    <property type="entry name" value="C-type lectin-like"/>
    <property type="match status" value="1"/>
</dbReference>
<feature type="non-terminal residue" evidence="1">
    <location>
        <position position="1"/>
    </location>
</feature>
<evidence type="ECO:0000313" key="2">
    <source>
        <dbReference type="Proteomes" id="UP001497623"/>
    </source>
</evidence>
<comment type="caution">
    <text evidence="1">The sequence shown here is derived from an EMBL/GenBank/DDBJ whole genome shotgun (WGS) entry which is preliminary data.</text>
</comment>
<dbReference type="Proteomes" id="UP001497623">
    <property type="component" value="Unassembled WGS sequence"/>
</dbReference>
<name>A0AAV2R949_MEGNR</name>
<dbReference type="CDD" id="cd00037">
    <property type="entry name" value="CLECT"/>
    <property type="match status" value="1"/>
</dbReference>
<evidence type="ECO:0008006" key="3">
    <source>
        <dbReference type="Google" id="ProtNLM"/>
    </source>
</evidence>
<evidence type="ECO:0000313" key="1">
    <source>
        <dbReference type="EMBL" id="CAL4121184.1"/>
    </source>
</evidence>
<protein>
    <recommendedName>
        <fullName evidence="3">C-type lectin domain-containing protein</fullName>
    </recommendedName>
</protein>
<dbReference type="AlphaFoldDB" id="A0AAV2R949"/>
<accession>A0AAV2R949</accession>
<sequence length="132" mass="15044">PSVSPNLTWTVVGCDRFVRFPEEMNWHQGRALCQSHGLDLYRPCNLTAVAQYLDDNFRDTWYWLGAQGNGTHQVWFSGEVLISAEPWYSNYFQRVGTTYCLDVITHSGLYRKGTILAATSCSRRTNIDVLCG</sequence>
<proteinExistence type="predicted"/>
<gene>
    <name evidence="1" type="ORF">MNOR_LOCUS22355</name>
</gene>
<dbReference type="EMBL" id="CAXKWB010018754">
    <property type="protein sequence ID" value="CAL4121184.1"/>
    <property type="molecule type" value="Genomic_DNA"/>
</dbReference>